<evidence type="ECO:0000256" key="3">
    <source>
        <dbReference type="ARBA" id="ARBA00023235"/>
    </source>
</evidence>
<feature type="non-terminal residue" evidence="4">
    <location>
        <position position="1"/>
    </location>
</feature>
<dbReference type="GO" id="GO:0009052">
    <property type="term" value="P:pentose-phosphate shunt, non-oxidative branch"/>
    <property type="evidence" value="ECO:0007669"/>
    <property type="project" value="InterPro"/>
</dbReference>
<dbReference type="CDD" id="cd01398">
    <property type="entry name" value="RPI_A"/>
    <property type="match status" value="1"/>
</dbReference>
<dbReference type="NCBIfam" id="NF001924">
    <property type="entry name" value="PRK00702.1"/>
    <property type="match status" value="1"/>
</dbReference>
<proteinExistence type="predicted"/>
<comment type="pathway">
    <text evidence="1">Carbohydrate degradation.</text>
</comment>
<dbReference type="SUPFAM" id="SSF100950">
    <property type="entry name" value="NagB/RpiA/CoA transferase-like"/>
    <property type="match status" value="1"/>
</dbReference>
<dbReference type="InterPro" id="IPR037171">
    <property type="entry name" value="NagB/RpiA_transferase-like"/>
</dbReference>
<accession>A0A3B1C6V1</accession>
<dbReference type="PANTHER" id="PTHR43748:SF3">
    <property type="entry name" value="RIBOSE-5-PHOSPHATE ISOMERASE 3, CHLOROPLASTIC-RELATED"/>
    <property type="match status" value="1"/>
</dbReference>
<evidence type="ECO:0000313" key="4">
    <source>
        <dbReference type="EMBL" id="VAX23822.1"/>
    </source>
</evidence>
<dbReference type="Gene3D" id="3.40.50.1360">
    <property type="match status" value="1"/>
</dbReference>
<sequence>HVLYILSEKLNSGEIENIIGVPTSEKTFTLAEELNIPCGTLSEYPVLDLTIDGADEVDSELNLIKGGGGALLREKIIAQASKKYIIIVDESKLSDNIGEKWAVPVEVIKMALEVETNFLRSLGAEVQHRKNKNGDPFITDEGNYIIDANFGVINNPDELAQKLNGRAGIVEHGLFIGLADLVITATQKGVQDIAKGT</sequence>
<name>A0A3B1C6V1_9ZZZZ</name>
<keyword evidence="3 4" id="KW-0413">Isomerase</keyword>
<reference evidence="4" key="1">
    <citation type="submission" date="2018-06" db="EMBL/GenBank/DDBJ databases">
        <authorList>
            <person name="Zhirakovskaya E."/>
        </authorList>
    </citation>
    <scope>NUCLEOTIDE SEQUENCE</scope>
</reference>
<dbReference type="AlphaFoldDB" id="A0A3B1C6V1"/>
<dbReference type="GO" id="GO:0004751">
    <property type="term" value="F:ribose-5-phosphate isomerase activity"/>
    <property type="evidence" value="ECO:0007669"/>
    <property type="project" value="UniProtKB-EC"/>
</dbReference>
<organism evidence="4">
    <name type="scientific">hydrothermal vent metagenome</name>
    <dbReference type="NCBI Taxonomy" id="652676"/>
    <lineage>
        <taxon>unclassified sequences</taxon>
        <taxon>metagenomes</taxon>
        <taxon>ecological metagenomes</taxon>
    </lineage>
</organism>
<evidence type="ECO:0000256" key="2">
    <source>
        <dbReference type="ARBA" id="ARBA00011959"/>
    </source>
</evidence>
<dbReference type="EMBL" id="UOGD01000258">
    <property type="protein sequence ID" value="VAX23822.1"/>
    <property type="molecule type" value="Genomic_DNA"/>
</dbReference>
<dbReference type="NCBIfam" id="TIGR00021">
    <property type="entry name" value="rpiA"/>
    <property type="match status" value="1"/>
</dbReference>
<evidence type="ECO:0000256" key="1">
    <source>
        <dbReference type="ARBA" id="ARBA00004921"/>
    </source>
</evidence>
<protein>
    <recommendedName>
        <fullName evidence="2">ribose-5-phosphate isomerase</fullName>
        <ecNumber evidence="2">5.3.1.6</ecNumber>
    </recommendedName>
</protein>
<dbReference type="Gene3D" id="3.30.70.260">
    <property type="match status" value="1"/>
</dbReference>
<dbReference type="EC" id="5.3.1.6" evidence="2"/>
<dbReference type="SUPFAM" id="SSF75445">
    <property type="entry name" value="D-ribose-5-phosphate isomerase (RpiA), lid domain"/>
    <property type="match status" value="1"/>
</dbReference>
<dbReference type="InterPro" id="IPR050262">
    <property type="entry name" value="Ribose-5P_isomerase"/>
</dbReference>
<dbReference type="Pfam" id="PF06026">
    <property type="entry name" value="Rib_5-P_isom_A"/>
    <property type="match status" value="1"/>
</dbReference>
<dbReference type="InterPro" id="IPR004788">
    <property type="entry name" value="Ribose5P_isomerase_type_A"/>
</dbReference>
<gene>
    <name evidence="4" type="ORF">MNBD_IGNAVI01-2673</name>
</gene>
<dbReference type="PANTHER" id="PTHR43748">
    <property type="entry name" value="RIBOSE-5-PHOSPHATE ISOMERASE 3, CHLOROPLASTIC-RELATED"/>
    <property type="match status" value="1"/>
</dbReference>